<dbReference type="PANTHER" id="PTHR36033:SF1">
    <property type="entry name" value="NUCLEIC ACID-BINDING PROTEINS SUPERFAMILY"/>
    <property type="match status" value="1"/>
</dbReference>
<evidence type="ECO:0000256" key="3">
    <source>
        <dbReference type="ARBA" id="ARBA00048336"/>
    </source>
</evidence>
<organism evidence="5">
    <name type="scientific">Aegilops tauschii</name>
    <name type="common">Tausch's goatgrass</name>
    <name type="synonym">Aegilops squarrosa</name>
    <dbReference type="NCBI Taxonomy" id="37682"/>
    <lineage>
        <taxon>Eukaryota</taxon>
        <taxon>Viridiplantae</taxon>
        <taxon>Streptophyta</taxon>
        <taxon>Embryophyta</taxon>
        <taxon>Tracheophyta</taxon>
        <taxon>Spermatophyta</taxon>
        <taxon>Magnoliopsida</taxon>
        <taxon>Liliopsida</taxon>
        <taxon>Poales</taxon>
        <taxon>Poaceae</taxon>
        <taxon>BOP clade</taxon>
        <taxon>Pooideae</taxon>
        <taxon>Triticodae</taxon>
        <taxon>Triticeae</taxon>
        <taxon>Triticinae</taxon>
        <taxon>Aegilops</taxon>
    </lineage>
</organism>
<dbReference type="InterPro" id="IPR036457">
    <property type="entry name" value="PPM-type-like_dom_sf"/>
</dbReference>
<dbReference type="SUPFAM" id="SSF50249">
    <property type="entry name" value="Nucleic acid-binding proteins"/>
    <property type="match status" value="1"/>
</dbReference>
<dbReference type="Pfam" id="PF17244">
    <property type="entry name" value="CDC24_OB3"/>
    <property type="match status" value="1"/>
</dbReference>
<dbReference type="SMART" id="SM00332">
    <property type="entry name" value="PP2Cc"/>
    <property type="match status" value="1"/>
</dbReference>
<dbReference type="InterPro" id="IPR001932">
    <property type="entry name" value="PPM-type_phosphatase-like_dom"/>
</dbReference>
<dbReference type="PANTHER" id="PTHR36033">
    <property type="entry name" value="NUCLEIC ACID-BINDING PROTEINS SUPERFAMILY"/>
    <property type="match status" value="1"/>
</dbReference>
<comment type="catalytic activity">
    <reaction evidence="3">
        <text>O-phospho-L-threonyl-[protein] + H2O = L-threonyl-[protein] + phosphate</text>
        <dbReference type="Rhea" id="RHEA:47004"/>
        <dbReference type="Rhea" id="RHEA-COMP:11060"/>
        <dbReference type="Rhea" id="RHEA-COMP:11605"/>
        <dbReference type="ChEBI" id="CHEBI:15377"/>
        <dbReference type="ChEBI" id="CHEBI:30013"/>
        <dbReference type="ChEBI" id="CHEBI:43474"/>
        <dbReference type="ChEBI" id="CHEBI:61977"/>
        <dbReference type="EC" id="3.1.3.16"/>
    </reaction>
</comment>
<comment type="catalytic activity">
    <reaction evidence="2">
        <text>O-phospho-L-seryl-[protein] + H2O = L-seryl-[protein] + phosphate</text>
        <dbReference type="Rhea" id="RHEA:20629"/>
        <dbReference type="Rhea" id="RHEA-COMP:9863"/>
        <dbReference type="Rhea" id="RHEA-COMP:11604"/>
        <dbReference type="ChEBI" id="CHEBI:15377"/>
        <dbReference type="ChEBI" id="CHEBI:29999"/>
        <dbReference type="ChEBI" id="CHEBI:43474"/>
        <dbReference type="ChEBI" id="CHEBI:83421"/>
        <dbReference type="EC" id="3.1.3.16"/>
    </reaction>
</comment>
<dbReference type="Pfam" id="PF17246">
    <property type="entry name" value="CDC24_OB1"/>
    <property type="match status" value="1"/>
</dbReference>
<dbReference type="InterPro" id="IPR035201">
    <property type="entry name" value="Cdc24_OB1"/>
</dbReference>
<dbReference type="Gene3D" id="2.40.50.140">
    <property type="entry name" value="Nucleic acid-binding proteins"/>
    <property type="match status" value="1"/>
</dbReference>
<reference evidence="5" key="1">
    <citation type="submission" date="2015-06" db="UniProtKB">
        <authorList>
            <consortium name="EnsemblPlants"/>
        </authorList>
    </citation>
    <scope>IDENTIFICATION</scope>
</reference>
<feature type="region of interest" description="Disordered" evidence="4">
    <location>
        <begin position="1"/>
        <end position="31"/>
    </location>
</feature>
<name>R7WC64_AEGTA</name>
<sequence length="960" mass="107457">MRRRRLPNQSARATPYRRPAGTAAGATWGGSWEPDRPHAEIIAGLPPGRRYFQPLGAERLEMLYDPFVVALSISRFAGLPYRRCSYRWSVRVSVHIDEHACVQAASGPGGVTADAIRDAFAATEAAFIAQVPSQWDTNPDLATVGSCCLVGVVHERTLFVANLGDSRAVLGKKVGRSGQIVAEQLSTEHNANDEAVRQELMAQHPDDPQIVALKHGVWRVKGIIQVSRSLGDAYLKDAKYNTERIKPKFRVSEPFSRPIMSAEPTIVSRSLEPSDCFVIFASDGLWEHLTNQEAVEIVHNNQRAGSAKRLIKAALQEAARKREMRYSDLMRIDKKVRRHFHDDITVIVLFINHELLAKGNAQLTGDWGAMQKKELLIMSVTDMFILWVCQSWTEQRKSLTAKTKVEVTSLLNTRSKRRRLPRTVTIDSIHEKNFLSPKSVLEAVVIDVFVLPGTNIYMLTLGDMWSTSTIDLYLHRRYYNYIGQHCILKKGREVVLTGCCLRTAVVEGSGHARILPTEYMVILLDEEQDEDAMLLAAQFCTYSFSSMMEEKSRNDVVYSFYARIEKIETLEPFGCTERKQIVLVDNDDEKIKFILWGEQVSLANLFSVGSMLALDSPYISNFAHNNHEEPQELCLEYGSATQVYLVPIAQHEEQVFLTPTQVRSQGPRLSCAPVDNMASQVTLPRDLHGAVDFSKYPFRAYVSDLHGKMVGVSLFGTVTSVCKVSTSGSTFYLEIEDATGVVLTKLIFTGHWSLGRVGVGHMVYISGLTCSLNKINILEVSWSEKEPGSLFVNLSLLPALLNSTCLHNISLLSDLPHSANRTHICRVRLDHIDCDSLKLSLFHNLCGYVVDELPDGLQCSFCKVACQNGCTPGFQLHLTIADDSEKVFAWCVGQTAVEFLQISPDEYMELPEDEQAMYLFTLQNESFTVAIANTSKRVDGYAENAEALPVWEITRALRCE</sequence>
<evidence type="ECO:0000256" key="2">
    <source>
        <dbReference type="ARBA" id="ARBA00047761"/>
    </source>
</evidence>
<protein>
    <recommendedName>
        <fullName evidence="1">protein-serine/threonine phosphatase</fullName>
        <ecNumber evidence="1">3.1.3.16</ecNumber>
    </recommendedName>
</protein>
<dbReference type="CDD" id="cd00143">
    <property type="entry name" value="PP2Cc"/>
    <property type="match status" value="1"/>
</dbReference>
<proteinExistence type="predicted"/>
<dbReference type="Gene3D" id="3.60.40.10">
    <property type="entry name" value="PPM-type phosphatase domain"/>
    <property type="match status" value="1"/>
</dbReference>
<evidence type="ECO:0000313" key="5">
    <source>
        <dbReference type="EnsemblPlants" id="EMT17105"/>
    </source>
</evidence>
<dbReference type="SUPFAM" id="SSF81606">
    <property type="entry name" value="PP2C-like"/>
    <property type="match status" value="1"/>
</dbReference>
<dbReference type="InterPro" id="IPR035203">
    <property type="entry name" value="Cdc24_OB3"/>
</dbReference>
<accession>R7WC64</accession>
<dbReference type="InterPro" id="IPR012340">
    <property type="entry name" value="NA-bd_OB-fold"/>
</dbReference>
<dbReference type="InterPro" id="IPR035200">
    <property type="entry name" value="Cdc24_OB2"/>
</dbReference>
<feature type="compositionally biased region" description="Low complexity" evidence="4">
    <location>
        <begin position="20"/>
        <end position="30"/>
    </location>
</feature>
<dbReference type="EnsemblPlants" id="EMT17105">
    <property type="protein sequence ID" value="EMT17105"/>
    <property type="gene ID" value="F775_11321"/>
</dbReference>
<dbReference type="AlphaFoldDB" id="R7WC64"/>
<dbReference type="EC" id="3.1.3.16" evidence="1"/>
<dbReference type="GO" id="GO:0004722">
    <property type="term" value="F:protein serine/threonine phosphatase activity"/>
    <property type="evidence" value="ECO:0007669"/>
    <property type="project" value="UniProtKB-EC"/>
</dbReference>
<dbReference type="PROSITE" id="PS51746">
    <property type="entry name" value="PPM_2"/>
    <property type="match status" value="1"/>
</dbReference>
<dbReference type="Pfam" id="PF17245">
    <property type="entry name" value="CDC24_OB2"/>
    <property type="match status" value="1"/>
</dbReference>
<evidence type="ECO:0000256" key="4">
    <source>
        <dbReference type="SAM" id="MobiDB-lite"/>
    </source>
</evidence>
<evidence type="ECO:0000256" key="1">
    <source>
        <dbReference type="ARBA" id="ARBA00013081"/>
    </source>
</evidence>
<dbReference type="Pfam" id="PF00481">
    <property type="entry name" value="PP2C"/>
    <property type="match status" value="1"/>
</dbReference>